<dbReference type="EC" id="3.2.1.-" evidence="16"/>
<dbReference type="OMA" id="ITHYYAM"/>
<dbReference type="InterPro" id="IPR000602">
    <property type="entry name" value="Glyco_hydro_38_N"/>
</dbReference>
<evidence type="ECO:0000313" key="21">
    <source>
        <dbReference type="Proteomes" id="UP000015101"/>
    </source>
</evidence>
<dbReference type="InterPro" id="IPR011013">
    <property type="entry name" value="Gal_mutarotase_sf_dom"/>
</dbReference>
<keyword evidence="4" id="KW-0812">Transmembrane</keyword>
<dbReference type="Pfam" id="PF09261">
    <property type="entry name" value="Alpha-mann_mid"/>
    <property type="match status" value="1"/>
</dbReference>
<dbReference type="CDD" id="cd10809">
    <property type="entry name" value="GH38N_AMII_GMII_SfManIII_like"/>
    <property type="match status" value="1"/>
</dbReference>
<dbReference type="GO" id="GO:0006491">
    <property type="term" value="P:N-glycan processing"/>
    <property type="evidence" value="ECO:0000318"/>
    <property type="project" value="GO_Central"/>
</dbReference>
<dbReference type="EMBL" id="KB096222">
    <property type="protein sequence ID" value="ESO07427.1"/>
    <property type="molecule type" value="Genomic_DNA"/>
</dbReference>
<dbReference type="AlphaFoldDB" id="T1EF56"/>
<dbReference type="InterPro" id="IPR050843">
    <property type="entry name" value="Glycosyl_Hydrlase_38"/>
</dbReference>
<sequence length="1047" mass="120803">MKFKIKRTLTLLIAIICVVLFLSMSFMMNNIDDGNIRDDRQPDDDKLVLLHFKDNILKLKDQLDANEKKIDLLKDMLAQVSNQKLSKDDKLIPNLVAKRATKNPIKFIKNISLSSSLSVLTCPQSTRYIANSNADIQMSAVLDRVAFDNPDGGVWKQGYPITYNENQWSEDNKLLVFVVPHSHTDPGWIKTFDQYYQDQTSHILNLMVEKLVEYPKMRFVYAEMSFFTTWWQYASQNMRDTVKKLLDEKRLEILTGGWVMSDEANAHYFAMLDQLIEGNQWLSSELDYQPVTGWAIDPFGYSPTLAYLLKSMSFENMLIQRTHYSIKKEFSIKKDLEFMWRQQWDSKGSTDILCHMMPFYSYDIPHTCGPDPKICCQFDFRRMSGSRYSCPWRINPAPIDDVNVHERASTLLDQYRKKSLLYNSKVDGQHNNVVLIPLGDDFRYDTAEEWDLQYKNYEKLFDYMNQKKDWNVKAQFATLTDYFTALRTRSAMNDRNFNSQPQNVPFPSLSGDFFVYADRDDHYWSGYFTSRPFYKMLDREVEHHQRLAEILFSLALSEAKHVDSSVLEKSDLSQLLIKSRRNLGLFQHHDGITGTAKDHVVVDYGRRLLDSLNSLKKVIIRSSEFLLSSMKSAFKFHDSLIFDLDETRQEHHDIPRPNVIDLSMGKRTVYFFNSLGQSRKSIVTLHVTTAYVAVFDQAGRRVRSQISPKILNTDGENLKISNHEFLLSFMVETLALGFSSFYLEEETADKKMVEFASVHVFNNKKISYDDDASSPNPFEITHNDAAGPFISNEQLQLRISAESGLAKSIKWMDGSTNDERMELSFVKYGTTHAKEKSGLYLFIPGTEAEYLYTTYPTLTITRGWLYSEAMSIFPLVTHHIRCSSIQSGLPGAGFDIMNIVDVRGEGNTEIAMRMQTDVKNNDGTFYTDLNGFQVIKRKYLPKLPIQANFYPMPSMAYLQDDSQRFSLLTAQSLGVASLKTGRLEVMLDRRLDQDDNRGAEQPLHDNKKTPNKFKIVIEKPQNPPPTFNSDSQMGFFTPKSHFASLDL</sequence>
<evidence type="ECO:0000256" key="10">
    <source>
        <dbReference type="ARBA" id="ARBA00023034"/>
    </source>
</evidence>
<evidence type="ECO:0000256" key="5">
    <source>
        <dbReference type="ARBA" id="ARBA00022723"/>
    </source>
</evidence>
<dbReference type="eggNOG" id="KOG1958">
    <property type="taxonomic scope" value="Eukaryota"/>
</dbReference>
<dbReference type="EnsemblMetazoa" id="HelroT110840">
    <property type="protein sequence ID" value="HelroP110840"/>
    <property type="gene ID" value="HelroG110840"/>
</dbReference>
<evidence type="ECO:0000313" key="20">
    <source>
        <dbReference type="EnsemblMetazoa" id="HelroP110840"/>
    </source>
</evidence>
<dbReference type="Gene3D" id="3.20.110.10">
    <property type="entry name" value="Glycoside hydrolase 38, N terminal domain"/>
    <property type="match status" value="1"/>
</dbReference>
<comment type="function">
    <text evidence="14">Catalyzes the first committed step in the biosynthesis of complex N-glycans. It controls conversion of high mannose to complex N-glycans; the final hydrolytic step in the N-glycan maturation pathway.</text>
</comment>
<keyword evidence="7 16" id="KW-0862">Zinc</keyword>
<keyword evidence="13 16" id="KW-0326">Glycosidase</keyword>
<dbReference type="PANTHER" id="PTHR11607:SF3">
    <property type="entry name" value="LYSOSOMAL ALPHA-MANNOSIDASE"/>
    <property type="match status" value="1"/>
</dbReference>
<comment type="pathway">
    <text evidence="2">Protein modification; protein glycosylation.</text>
</comment>
<keyword evidence="10" id="KW-0333">Golgi apparatus</keyword>
<evidence type="ECO:0000259" key="18">
    <source>
        <dbReference type="SMART" id="SM00872"/>
    </source>
</evidence>
<dbReference type="FunCoup" id="T1EF56">
    <property type="interactions" value="589"/>
</dbReference>
<evidence type="ECO:0000256" key="2">
    <source>
        <dbReference type="ARBA" id="ARBA00004922"/>
    </source>
</evidence>
<evidence type="ECO:0000256" key="1">
    <source>
        <dbReference type="ARBA" id="ARBA00004323"/>
    </source>
</evidence>
<evidence type="ECO:0000256" key="11">
    <source>
        <dbReference type="ARBA" id="ARBA00023136"/>
    </source>
</evidence>
<dbReference type="Proteomes" id="UP000015101">
    <property type="component" value="Unassembled WGS sequence"/>
</dbReference>
<dbReference type="OrthoDB" id="10261055at2759"/>
<reference evidence="20" key="3">
    <citation type="submission" date="2015-06" db="UniProtKB">
        <authorList>
            <consortium name="EnsemblMetazoa"/>
        </authorList>
    </citation>
    <scope>IDENTIFICATION</scope>
</reference>
<feature type="domain" description="Glycoside hydrolase family 38 central" evidence="18">
    <location>
        <begin position="522"/>
        <end position="608"/>
    </location>
</feature>
<name>T1EF56_HELRO</name>
<evidence type="ECO:0000256" key="8">
    <source>
        <dbReference type="ARBA" id="ARBA00022968"/>
    </source>
</evidence>
<evidence type="ECO:0000256" key="6">
    <source>
        <dbReference type="ARBA" id="ARBA00022801"/>
    </source>
</evidence>
<dbReference type="SUPFAM" id="SSF88688">
    <property type="entry name" value="Families 57/38 glycoside transferase middle domain"/>
    <property type="match status" value="1"/>
</dbReference>
<dbReference type="GO" id="GO:0006013">
    <property type="term" value="P:mannose metabolic process"/>
    <property type="evidence" value="ECO:0007669"/>
    <property type="project" value="InterPro"/>
</dbReference>
<dbReference type="InterPro" id="IPR011682">
    <property type="entry name" value="Glyco_hydro_38_C"/>
</dbReference>
<dbReference type="GO" id="GO:0046872">
    <property type="term" value="F:metal ion binding"/>
    <property type="evidence" value="ECO:0007669"/>
    <property type="project" value="UniProtKB-KW"/>
</dbReference>
<evidence type="ECO:0000256" key="13">
    <source>
        <dbReference type="ARBA" id="ARBA00023295"/>
    </source>
</evidence>
<reference evidence="21" key="1">
    <citation type="submission" date="2012-12" db="EMBL/GenBank/DDBJ databases">
        <authorList>
            <person name="Hellsten U."/>
            <person name="Grimwood J."/>
            <person name="Chapman J.A."/>
            <person name="Shapiro H."/>
            <person name="Aerts A."/>
            <person name="Otillar R.P."/>
            <person name="Terry A.Y."/>
            <person name="Boore J.L."/>
            <person name="Simakov O."/>
            <person name="Marletaz F."/>
            <person name="Cho S.-J."/>
            <person name="Edsinger-Gonzales E."/>
            <person name="Havlak P."/>
            <person name="Kuo D.-H."/>
            <person name="Larsson T."/>
            <person name="Lv J."/>
            <person name="Arendt D."/>
            <person name="Savage R."/>
            <person name="Osoegawa K."/>
            <person name="de Jong P."/>
            <person name="Lindberg D.R."/>
            <person name="Seaver E.C."/>
            <person name="Weisblat D.A."/>
            <person name="Putnam N.H."/>
            <person name="Grigoriev I.V."/>
            <person name="Rokhsar D.S."/>
        </authorList>
    </citation>
    <scope>NUCLEOTIDE SEQUENCE</scope>
</reference>
<dbReference type="Gene3D" id="2.60.40.1180">
    <property type="entry name" value="Golgi alpha-mannosidase II"/>
    <property type="match status" value="1"/>
</dbReference>
<gene>
    <name evidence="20" type="primary">20195208</name>
    <name evidence="19" type="ORF">HELRODRAFT_110840</name>
</gene>
<evidence type="ECO:0000256" key="14">
    <source>
        <dbReference type="ARBA" id="ARBA00059516"/>
    </source>
</evidence>
<dbReference type="GO" id="GO:0004572">
    <property type="term" value="F:mannosyl-oligosaccharide 1,3-1,6-alpha-mannosidase activity"/>
    <property type="evidence" value="ECO:0007669"/>
    <property type="project" value="UniProtKB-EC"/>
</dbReference>
<dbReference type="Pfam" id="PF01074">
    <property type="entry name" value="Glyco_hydro_38N"/>
    <property type="match status" value="1"/>
</dbReference>
<evidence type="ECO:0000256" key="17">
    <source>
        <dbReference type="SAM" id="Coils"/>
    </source>
</evidence>
<evidence type="ECO:0000256" key="9">
    <source>
        <dbReference type="ARBA" id="ARBA00022989"/>
    </source>
</evidence>
<feature type="coiled-coil region" evidence="17">
    <location>
        <begin position="56"/>
        <end position="83"/>
    </location>
</feature>
<dbReference type="InterPro" id="IPR015341">
    <property type="entry name" value="Glyco_hydro_38_cen"/>
</dbReference>
<dbReference type="FunFam" id="3.20.110.10:FF:000003">
    <property type="entry name" value="Alpha-mannosidase"/>
    <property type="match status" value="1"/>
</dbReference>
<dbReference type="SUPFAM" id="SSF88713">
    <property type="entry name" value="Glycoside hydrolase/deacetylase"/>
    <property type="match status" value="1"/>
</dbReference>
<dbReference type="InterPro" id="IPR027291">
    <property type="entry name" value="Glyco_hydro_38_N_sf"/>
</dbReference>
<keyword evidence="6 16" id="KW-0378">Hydrolase</keyword>
<dbReference type="Pfam" id="PF07748">
    <property type="entry name" value="Glyco_hydro_38C"/>
    <property type="match status" value="1"/>
</dbReference>
<protein>
    <recommendedName>
        <fullName evidence="16">Alpha-mannosidase</fullName>
        <ecNumber evidence="16">3.2.1.-</ecNumber>
    </recommendedName>
</protein>
<evidence type="ECO:0000256" key="12">
    <source>
        <dbReference type="ARBA" id="ARBA00023157"/>
    </source>
</evidence>
<evidence type="ECO:0000256" key="3">
    <source>
        <dbReference type="ARBA" id="ARBA00009792"/>
    </source>
</evidence>
<dbReference type="HOGENOM" id="CLU_004690_1_0_1"/>
<accession>T1EF56</accession>
<comment type="subcellular location">
    <subcellularLocation>
        <location evidence="1">Golgi apparatus membrane</location>
        <topology evidence="1">Single-pass type II membrane protein</topology>
    </subcellularLocation>
</comment>
<keyword evidence="11" id="KW-0472">Membrane</keyword>
<dbReference type="SMART" id="SM00872">
    <property type="entry name" value="Alpha-mann_mid"/>
    <property type="match status" value="1"/>
</dbReference>
<keyword evidence="21" id="KW-1185">Reference proteome</keyword>
<evidence type="ECO:0000313" key="19">
    <source>
        <dbReference type="EMBL" id="ESO07427.1"/>
    </source>
</evidence>
<evidence type="ECO:0000256" key="7">
    <source>
        <dbReference type="ARBA" id="ARBA00022833"/>
    </source>
</evidence>
<dbReference type="PANTHER" id="PTHR11607">
    <property type="entry name" value="ALPHA-MANNOSIDASE"/>
    <property type="match status" value="1"/>
</dbReference>
<comment type="similarity">
    <text evidence="3 16">Belongs to the glycosyl hydrolase 38 family.</text>
</comment>
<evidence type="ECO:0000256" key="4">
    <source>
        <dbReference type="ARBA" id="ARBA00022692"/>
    </source>
</evidence>
<dbReference type="GO" id="GO:0004559">
    <property type="term" value="F:alpha-mannosidase activity"/>
    <property type="evidence" value="ECO:0000318"/>
    <property type="project" value="GO_Central"/>
</dbReference>
<dbReference type="FunFam" id="2.60.40.1180:FF:000093">
    <property type="entry name" value="Alpha-mannosidase"/>
    <property type="match status" value="1"/>
</dbReference>
<keyword evidence="17" id="KW-0175">Coiled coil</keyword>
<dbReference type="GO" id="GO:0030246">
    <property type="term" value="F:carbohydrate binding"/>
    <property type="evidence" value="ECO:0007669"/>
    <property type="project" value="InterPro"/>
</dbReference>
<dbReference type="CTD" id="20195208"/>
<dbReference type="GO" id="GO:0000139">
    <property type="term" value="C:Golgi membrane"/>
    <property type="evidence" value="ECO:0000318"/>
    <property type="project" value="GO_Central"/>
</dbReference>
<dbReference type="STRING" id="6412.T1EF56"/>
<dbReference type="Gene3D" id="2.70.98.30">
    <property type="entry name" value="Golgi alpha-mannosidase II, domain 4"/>
    <property type="match status" value="1"/>
</dbReference>
<keyword evidence="9" id="KW-1133">Transmembrane helix</keyword>
<dbReference type="SUPFAM" id="SSF74650">
    <property type="entry name" value="Galactose mutarotase-like"/>
    <property type="match status" value="1"/>
</dbReference>
<evidence type="ECO:0000256" key="15">
    <source>
        <dbReference type="ARBA" id="ARBA00093232"/>
    </source>
</evidence>
<dbReference type="EMBL" id="AMQM01003675">
    <property type="status" value="NOT_ANNOTATED_CDS"/>
    <property type="molecule type" value="Genomic_DNA"/>
</dbReference>
<keyword evidence="5 16" id="KW-0479">Metal-binding</keyword>
<dbReference type="FunFam" id="1.20.1270.50:FF:000001">
    <property type="entry name" value="Alpha-mannosidase"/>
    <property type="match status" value="1"/>
</dbReference>
<comment type="cofactor">
    <cofactor evidence="16">
        <name>Zn(2+)</name>
        <dbReference type="ChEBI" id="CHEBI:29105"/>
    </cofactor>
    <text evidence="16">Binds 1 zinc ion per subunit.</text>
</comment>
<keyword evidence="8" id="KW-0735">Signal-anchor</keyword>
<dbReference type="InterPro" id="IPR011330">
    <property type="entry name" value="Glyco_hydro/deAcase_b/a-brl"/>
</dbReference>
<proteinExistence type="inferred from homology"/>
<keyword evidence="12" id="KW-1015">Disulfide bond</keyword>
<reference evidence="19 21" key="2">
    <citation type="journal article" date="2013" name="Nature">
        <title>Insights into bilaterian evolution from three spiralian genomes.</title>
        <authorList>
            <person name="Simakov O."/>
            <person name="Marletaz F."/>
            <person name="Cho S.J."/>
            <person name="Edsinger-Gonzales E."/>
            <person name="Havlak P."/>
            <person name="Hellsten U."/>
            <person name="Kuo D.H."/>
            <person name="Larsson T."/>
            <person name="Lv J."/>
            <person name="Arendt D."/>
            <person name="Savage R."/>
            <person name="Osoegawa K."/>
            <person name="de Jong P."/>
            <person name="Grimwood J."/>
            <person name="Chapman J.A."/>
            <person name="Shapiro H."/>
            <person name="Aerts A."/>
            <person name="Otillar R.P."/>
            <person name="Terry A.Y."/>
            <person name="Boore J.L."/>
            <person name="Grigoriev I.V."/>
            <person name="Lindberg D.R."/>
            <person name="Seaver E.C."/>
            <person name="Weisblat D.A."/>
            <person name="Putnam N.H."/>
            <person name="Rokhsar D.S."/>
        </authorList>
    </citation>
    <scope>NUCLEOTIDE SEQUENCE</scope>
</reference>
<dbReference type="InterPro" id="IPR037094">
    <property type="entry name" value="Glyco_hydro_38_cen_sf"/>
</dbReference>
<dbReference type="InParanoid" id="T1EF56"/>
<dbReference type="InterPro" id="IPR013780">
    <property type="entry name" value="Glyco_hydro_b"/>
</dbReference>
<dbReference type="RefSeq" id="XP_009014805.1">
    <property type="nucleotide sequence ID" value="XM_009016557.1"/>
</dbReference>
<comment type="catalytic activity">
    <reaction evidence="15">
        <text>N(4)-{beta-D-GlcNAc-(1-&gt;2)-alpha-D-Man-(1-&gt;3)-[alpha-D-Man-(1-&gt;3)-[alpha-D-Man-(1-&gt;6)]-alpha-D-Man-(1-&gt;6)]-beta-D-Man-(1-&gt;4)-beta-D-GlcNAc-(1-&gt;4)-beta-D-GlcNAc}-L-asparaginyl-[protein] + 2 H2O = 2 alpha-D-mannopyranose + an N(4)-{beta-D-GlcNAc-(1-&gt;2)-alpha-D-Man-(1-&gt;3)-[alpha-D-Man-(1-&gt;6)]-beta-D-Man-(1-&gt;4)-beta-D-GlcNAc-(1-&gt;4)-beta-D-GlcNAc}-L-asparaginyl-[protein]</text>
        <dbReference type="Rhea" id="RHEA:56052"/>
        <dbReference type="Rhea" id="RHEA-COMP:14368"/>
        <dbReference type="Rhea" id="RHEA-COMP:14369"/>
        <dbReference type="ChEBI" id="CHEBI:15377"/>
        <dbReference type="ChEBI" id="CHEBI:28729"/>
        <dbReference type="ChEBI" id="CHEBI:60615"/>
        <dbReference type="ChEBI" id="CHEBI:60625"/>
        <dbReference type="EC" id="3.2.1.114"/>
    </reaction>
</comment>
<dbReference type="KEGG" id="hro:HELRODRAFT_110840"/>
<dbReference type="Gene3D" id="1.20.1270.50">
    <property type="entry name" value="Glycoside hydrolase family 38, central domain"/>
    <property type="match status" value="1"/>
</dbReference>
<dbReference type="GeneID" id="20195208"/>
<dbReference type="InterPro" id="IPR028995">
    <property type="entry name" value="Glyco_hydro_57/38_cen_sf"/>
</dbReference>
<evidence type="ECO:0000256" key="16">
    <source>
        <dbReference type="RuleBase" id="RU361199"/>
    </source>
</evidence>
<dbReference type="FunFam" id="2.70.98.30:FF:000002">
    <property type="entry name" value="Alpha-mannosidase"/>
    <property type="match status" value="1"/>
</dbReference>
<organism evidence="20 21">
    <name type="scientific">Helobdella robusta</name>
    <name type="common">Californian leech</name>
    <dbReference type="NCBI Taxonomy" id="6412"/>
    <lineage>
        <taxon>Eukaryota</taxon>
        <taxon>Metazoa</taxon>
        <taxon>Spiralia</taxon>
        <taxon>Lophotrochozoa</taxon>
        <taxon>Annelida</taxon>
        <taxon>Clitellata</taxon>
        <taxon>Hirudinea</taxon>
        <taxon>Rhynchobdellida</taxon>
        <taxon>Glossiphoniidae</taxon>
        <taxon>Helobdella</taxon>
    </lineage>
</organism>